<feature type="region of interest" description="N-terminal hotdog fold" evidence="7">
    <location>
        <begin position="952"/>
        <end position="1082"/>
    </location>
</feature>
<dbReference type="SUPFAM" id="SSF55048">
    <property type="entry name" value="Probable ACP-binding domain of malonyl-CoA ACP transacylase"/>
    <property type="match status" value="1"/>
</dbReference>
<dbReference type="Gene3D" id="3.10.129.110">
    <property type="entry name" value="Polyketide synthase dehydratase"/>
    <property type="match status" value="1"/>
</dbReference>
<dbReference type="GO" id="GO:0008168">
    <property type="term" value="F:methyltransferase activity"/>
    <property type="evidence" value="ECO:0007669"/>
    <property type="project" value="UniProtKB-KW"/>
</dbReference>
<dbReference type="EMBL" id="CP137311">
    <property type="protein sequence ID" value="WQF85978.1"/>
    <property type="molecule type" value="Genomic_DNA"/>
</dbReference>
<dbReference type="InterPro" id="IPR036291">
    <property type="entry name" value="NAD(P)-bd_dom_sf"/>
</dbReference>
<dbReference type="GO" id="GO:0006633">
    <property type="term" value="P:fatty acid biosynthetic process"/>
    <property type="evidence" value="ECO:0007669"/>
    <property type="project" value="InterPro"/>
</dbReference>
<feature type="region of interest" description="C-terminal hotdog fold" evidence="7">
    <location>
        <begin position="1110"/>
        <end position="1265"/>
    </location>
</feature>
<evidence type="ECO:0000256" key="3">
    <source>
        <dbReference type="ARBA" id="ARBA00022603"/>
    </source>
</evidence>
<dbReference type="InterPro" id="IPR016035">
    <property type="entry name" value="Acyl_Trfase/lysoPLipase"/>
</dbReference>
<dbReference type="RefSeq" id="XP_062783199.1">
    <property type="nucleotide sequence ID" value="XM_062927148.1"/>
</dbReference>
<dbReference type="PANTHER" id="PTHR43775:SF29">
    <property type="entry name" value="ASPERFURANONE POLYKETIDE SYNTHASE AFOG-RELATED"/>
    <property type="match status" value="1"/>
</dbReference>
<dbReference type="Pfam" id="PF02801">
    <property type="entry name" value="Ketoacyl-synt_C"/>
    <property type="match status" value="1"/>
</dbReference>
<keyword evidence="1" id="KW-0596">Phosphopantetheine</keyword>
<dbReference type="SMART" id="SM00827">
    <property type="entry name" value="PKS_AT"/>
    <property type="match status" value="1"/>
</dbReference>
<evidence type="ECO:0000256" key="7">
    <source>
        <dbReference type="PROSITE-ProRule" id="PRU01363"/>
    </source>
</evidence>
<keyword evidence="11" id="KW-1185">Reference proteome</keyword>
<keyword evidence="4 10" id="KW-0808">Transferase</keyword>
<dbReference type="Proteomes" id="UP001322277">
    <property type="component" value="Chromosome 7"/>
</dbReference>
<dbReference type="GO" id="GO:0016491">
    <property type="term" value="F:oxidoreductase activity"/>
    <property type="evidence" value="ECO:0007669"/>
    <property type="project" value="UniProtKB-KW"/>
</dbReference>
<dbReference type="InterPro" id="IPR020843">
    <property type="entry name" value="ER"/>
</dbReference>
<dbReference type="InterPro" id="IPR013968">
    <property type="entry name" value="PKS_KR"/>
</dbReference>
<dbReference type="Pfam" id="PF08659">
    <property type="entry name" value="KR"/>
    <property type="match status" value="1"/>
</dbReference>
<evidence type="ECO:0000256" key="5">
    <source>
        <dbReference type="ARBA" id="ARBA00023002"/>
    </source>
</evidence>
<dbReference type="SMART" id="SM00825">
    <property type="entry name" value="PKS_KS"/>
    <property type="match status" value="1"/>
</dbReference>
<dbReference type="SMART" id="SM00826">
    <property type="entry name" value="PKS_DH"/>
    <property type="match status" value="1"/>
</dbReference>
<protein>
    <submittedName>
        <fullName evidence="10">Acyl transferase domain superfamily, polyketide synthase, ketoreductase domain, thiolase</fullName>
    </submittedName>
</protein>
<dbReference type="InterPro" id="IPR056501">
    <property type="entry name" value="NAD-bd_HRPKS_sdrA"/>
</dbReference>
<gene>
    <name evidence="10" type="ORF">CDEST_10992</name>
</gene>
<dbReference type="SUPFAM" id="SSF53901">
    <property type="entry name" value="Thiolase-like"/>
    <property type="match status" value="1"/>
</dbReference>
<dbReference type="Gene3D" id="3.40.47.10">
    <property type="match status" value="1"/>
</dbReference>
<dbReference type="InterPro" id="IPR020841">
    <property type="entry name" value="PKS_Beta-ketoAc_synthase_dom"/>
</dbReference>
<dbReference type="InterPro" id="IPR014030">
    <property type="entry name" value="Ketoacyl_synth_N"/>
</dbReference>
<dbReference type="InterPro" id="IPR049900">
    <property type="entry name" value="PKS_mFAS_DH"/>
</dbReference>
<dbReference type="CDD" id="cd00833">
    <property type="entry name" value="PKS"/>
    <property type="match status" value="1"/>
</dbReference>
<dbReference type="InterPro" id="IPR049552">
    <property type="entry name" value="PKS_DH_N"/>
</dbReference>
<dbReference type="GO" id="GO:0004312">
    <property type="term" value="F:fatty acid synthase activity"/>
    <property type="evidence" value="ECO:0007669"/>
    <property type="project" value="TreeGrafter"/>
</dbReference>
<name>A0AAX4IRY7_9PEZI</name>
<feature type="domain" description="Ketosynthase family 3 (KS3)" evidence="8">
    <location>
        <begin position="7"/>
        <end position="433"/>
    </location>
</feature>
<dbReference type="InterPro" id="IPR001227">
    <property type="entry name" value="Ac_transferase_dom_sf"/>
</dbReference>
<dbReference type="KEGG" id="cdet:87947492"/>
<dbReference type="FunFam" id="3.40.47.10:FF:000019">
    <property type="entry name" value="Polyketide synthase type I"/>
    <property type="match status" value="1"/>
</dbReference>
<evidence type="ECO:0000256" key="1">
    <source>
        <dbReference type="ARBA" id="ARBA00022450"/>
    </source>
</evidence>
<dbReference type="GeneID" id="87947492"/>
<evidence type="ECO:0000259" key="8">
    <source>
        <dbReference type="PROSITE" id="PS52004"/>
    </source>
</evidence>
<dbReference type="Pfam" id="PF00698">
    <property type="entry name" value="Acyl_transf_1"/>
    <property type="match status" value="1"/>
</dbReference>
<dbReference type="InterPro" id="IPR049551">
    <property type="entry name" value="PKS_DH_C"/>
</dbReference>
<dbReference type="InterPro" id="IPR057326">
    <property type="entry name" value="KR_dom"/>
</dbReference>
<reference evidence="11" key="1">
    <citation type="journal article" date="2023" name="bioRxiv">
        <title>Complete genome of the Medicago anthracnose fungus, Colletotrichum destructivum, reveals a mini-chromosome-like region within a core chromosome.</title>
        <authorList>
            <person name="Lapalu N."/>
            <person name="Simon A."/>
            <person name="Lu A."/>
            <person name="Plaumann P.-L."/>
            <person name="Amselem J."/>
            <person name="Pigne S."/>
            <person name="Auger A."/>
            <person name="Koch C."/>
            <person name="Dallery J.-F."/>
            <person name="O'Connell R.J."/>
        </authorList>
    </citation>
    <scope>NUCLEOTIDE SEQUENCE [LARGE SCALE GENOMIC DNA]</scope>
    <source>
        <strain evidence="11">CBS 520.97</strain>
    </source>
</reference>
<dbReference type="Pfam" id="PF14765">
    <property type="entry name" value="PS-DH"/>
    <property type="match status" value="1"/>
</dbReference>
<dbReference type="InterPro" id="IPR050091">
    <property type="entry name" value="PKS_NRPS_Biosynth_Enz"/>
</dbReference>
<proteinExistence type="predicted"/>
<dbReference type="InterPro" id="IPR032821">
    <property type="entry name" value="PKS_assoc"/>
</dbReference>
<dbReference type="Gene3D" id="3.40.50.720">
    <property type="entry name" value="NAD(P)-binding Rossmann-like Domain"/>
    <property type="match status" value="2"/>
</dbReference>
<evidence type="ECO:0000256" key="6">
    <source>
        <dbReference type="ARBA" id="ARBA00023268"/>
    </source>
</evidence>
<dbReference type="PROSITE" id="PS00606">
    <property type="entry name" value="KS3_1"/>
    <property type="match status" value="1"/>
</dbReference>
<sequence length="2433" mass="267590">MIPCKEQEPIAIIGAACRLPGEATSLGGLWDMISHGRSAHRKVPPSRWDADTWYHPDPDRKGSISVKHGYFLEQDVSLFDAPFFSMTAKEAAGTDPMKRLLLEVSYEGFENAGVLMDNLMNSQTGVYVGCMTNDYEQLSTHDIYDTGDLAASGMSEAMTANRVSWFFGLRGPSLTLDTACSSSLYALHLACQSLKSRETNMGLVAGVNLILHPNFMHQLSSMHMLSPEGISHSFDHRANGYGRGEGIGCLVLKRLKDALRDGDTIRAVIRGTGTNADGKTPGITQPSSEAQAELIRTTYEAAGLSLSDTQYFEAHGTGTPLGDPIELSAIGATLGATRLSETEPLYVGSIKANVGHTEGCSGLAGVLKSILCLEKGVLVPTAGIEKLNPKLKLRDWNLALSSENMAWPSKGQRRISVNSFGFGGANAHVILDDAYHYLRNRGLVGNHTTAHLEDYSSESGISMGSDSPRQEENKRLFVLSTRDQTGIERLAPLYADFLANKAATSNSSFLADLAYTLSNRRTHLDFRSFVVADSSSMLETQLRKGLPRLKRVSKHDNPIFVFTGQGAQWPAMGKDLLNNCIFRTSIHRSQVLLEHYGCPWDLVDELSRTTNSNVDLPQYSQVLCTILQIALVDLLREWDVVPKAVVGHSSGEIGAAYAAGLLSRCNAVKVAYLRGICSAKVADNVSPRVGAMAAAGISEEEAAKFVEQVAPGSVVVACVNSPSSVTLSGDSDAVTRLCEQISADGKFARMLRVKTAYHSPHMTTVAQEYMDRMGVLIPLAEKDQVAPMFSSFTGNTVTARDLDALYWKKNMCEQVRFSQAMKTLLNYVPEQTQRRGRNRIHWSAFVEIGPHTALQSPVAEIIKISQSKAAKEAPYFSAIIRGKDSEVTALELAGQLWGSGHNVKLSRVNYIYPESLPTSLPDLPSYPWNHSRGYWHESATARSSRFPRGPRTDLLGVPVDLQNAMEPRWRNYLRILENPWIEDHKITGTVLYPAAGMIVMAMEAAHQLRDTFKHLNGITFRDLKFERGLVVSSREQAVQTEVSLRPDDTRSSTWAFAIYSTQAGGSWTRHCHGVLSLEYASNGNHNSDAIPSSEWATLLNEWGDIQKNATEEIDMETFYDELEVVGVAYGPTFRNVFQAGVVSGEHCAHGSIKIPDTKSTMPFNYEFPHLIHPATMDAIFHLLFVAFSDGKPMEEAAVPYTLKHMYVSTDLPQGHGRVYKGYAKRLRTSGRETSGDLVVSDETCSSPKLIARDFALRQVTSSQESSKASYHSSRRVCAKLRWKEDVDFISSPASLRSIVADQSGFPCNNAASTTLSILLDRLHHKKPDYRMLIVMQDATEASWDSVRAFLDPLNNGTNWRLRKTFIASATSNTSQLLETLSTEEQGQIELREWQPSKQEGLPFNNQIFDIMIVWRAPTTQQLDLWTMSTLRESLAPMGLLGVVTPDHKGLSSFTEVESLIAPAGLAKIAILSDEDRSLSLLLARKLTSPTPTNKPSEVFLLCKTDRSSGCQQLEKLLVEGLRLFGCEVKPATLSDAEQLRGKHIISLLEVESPLVNRWTETEFTQFKRLVSGVTHMLWLTKGGLMENWNGGLEFAPSQGLLRVMRTEYSHITMPHLDLNRSENVDSSCVVKTILNVWDVSVSGVYQQPEMEYAERDGAIFVPRFIEDDGMDTSLDLQDGLPKPVQGTLCEDTQWKLTRTDGQLTWVEEEIGSRTLGDGEVEIEVDHIVLQEVSSTLPEHDPQTYQTTAVTGIISGRSSIAKSAEAEQRVVALHTGPCRTKIIASEGLVRVLPPSIDSSTILETAVALFAAQYALEEAARLERGQTVLVHGAESPLGQAALQRSQMAGAEVFVTIKDPVERHSICQKFGLGRGRVFESASKTCVADVLRQTQGRGADVILNCRQDELTPNLFGCLGEFGTFVDLDPGRASKLSSTPPSRQNATFVTANPSRLLEARPALAQRIWAEVFEFIEAGNFSLQTPGLLKSVADNGFVAPQLREDEDRGLKVLHVDRNAKVTLLPFEVSKLSLDADGTYVLAGGLGALGLQIAEMMFQHDAGHVVFLSRSGGEKNQTDLESFRRRGLRVDALKCDVADAPQVENVVRRLQSDGRHIKGVIQRAMDAIFENMTYEQWQKSTRPKVQGTMNLHNQMPSNLDFFILLSSITCVIGNAAQSNYAAGNTFEDALAHFRRSQGLAATAIDVGLVTDSAHFTGDFDMNAYFQMYEHRWDGLQTTQPELDAVLRAAMAGRTADGKPVEPQIVLGIGSSMPVGPSSALWTKDPKFSHRVNHLSSGHSDAPIDAESAKERMSQVANLQDATQIVEGVLKGYAAQIMDINIEDVDVEKAFYDFGGMCCRDSQLFATTPIVKNFANAFFPLLSFAVDSLKAVEPRNRIFRELESDVSVFELLSPSPLSKLSVEVASRSKLVAQYVGKTDRS</sequence>
<evidence type="ECO:0000259" key="9">
    <source>
        <dbReference type="PROSITE" id="PS52019"/>
    </source>
</evidence>
<dbReference type="Pfam" id="PF16197">
    <property type="entry name" value="KAsynt_C_assoc"/>
    <property type="match status" value="1"/>
</dbReference>
<evidence type="ECO:0000256" key="4">
    <source>
        <dbReference type="ARBA" id="ARBA00022679"/>
    </source>
</evidence>
<dbReference type="Pfam" id="PF23114">
    <property type="entry name" value="NAD-bd_HRPKS_sdrA"/>
    <property type="match status" value="1"/>
</dbReference>
<evidence type="ECO:0000256" key="2">
    <source>
        <dbReference type="ARBA" id="ARBA00022553"/>
    </source>
</evidence>
<organism evidence="10 11">
    <name type="scientific">Colletotrichum destructivum</name>
    <dbReference type="NCBI Taxonomy" id="34406"/>
    <lineage>
        <taxon>Eukaryota</taxon>
        <taxon>Fungi</taxon>
        <taxon>Dikarya</taxon>
        <taxon>Ascomycota</taxon>
        <taxon>Pezizomycotina</taxon>
        <taxon>Sordariomycetes</taxon>
        <taxon>Hypocreomycetidae</taxon>
        <taxon>Glomerellales</taxon>
        <taxon>Glomerellaceae</taxon>
        <taxon>Colletotrichum</taxon>
        <taxon>Colletotrichum destructivum species complex</taxon>
    </lineage>
</organism>
<dbReference type="CDD" id="cd05195">
    <property type="entry name" value="enoyl_red"/>
    <property type="match status" value="1"/>
</dbReference>
<keyword evidence="3" id="KW-0489">Methyltransferase</keyword>
<dbReference type="InterPro" id="IPR020807">
    <property type="entry name" value="PKS_DH"/>
</dbReference>
<feature type="active site" description="Proton acceptor; for dehydratase activity" evidence="7">
    <location>
        <position position="984"/>
    </location>
</feature>
<dbReference type="PANTHER" id="PTHR43775">
    <property type="entry name" value="FATTY ACID SYNTHASE"/>
    <property type="match status" value="1"/>
</dbReference>
<dbReference type="InterPro" id="IPR016039">
    <property type="entry name" value="Thiolase-like"/>
</dbReference>
<dbReference type="SUPFAM" id="SSF52151">
    <property type="entry name" value="FabD/lysophospholipase-like"/>
    <property type="match status" value="1"/>
</dbReference>
<feature type="active site" description="Proton donor; for dehydratase activity" evidence="7">
    <location>
        <position position="1177"/>
    </location>
</feature>
<evidence type="ECO:0000313" key="10">
    <source>
        <dbReference type="EMBL" id="WQF85978.1"/>
    </source>
</evidence>
<dbReference type="PROSITE" id="PS52019">
    <property type="entry name" value="PKS_MFAS_DH"/>
    <property type="match status" value="1"/>
</dbReference>
<dbReference type="InterPro" id="IPR042104">
    <property type="entry name" value="PKS_dehydratase_sf"/>
</dbReference>
<dbReference type="SMART" id="SM00822">
    <property type="entry name" value="PKS_KR"/>
    <property type="match status" value="1"/>
</dbReference>
<dbReference type="SMART" id="SM00829">
    <property type="entry name" value="PKS_ER"/>
    <property type="match status" value="1"/>
</dbReference>
<dbReference type="GO" id="GO:0032259">
    <property type="term" value="P:methylation"/>
    <property type="evidence" value="ECO:0007669"/>
    <property type="project" value="UniProtKB-KW"/>
</dbReference>
<dbReference type="GO" id="GO:0044550">
    <property type="term" value="P:secondary metabolite biosynthetic process"/>
    <property type="evidence" value="ECO:0007669"/>
    <property type="project" value="TreeGrafter"/>
</dbReference>
<dbReference type="InterPro" id="IPR014043">
    <property type="entry name" value="Acyl_transferase_dom"/>
</dbReference>
<accession>A0AAX4IRY7</accession>
<evidence type="ECO:0000313" key="11">
    <source>
        <dbReference type="Proteomes" id="UP001322277"/>
    </source>
</evidence>
<dbReference type="GO" id="GO:0004315">
    <property type="term" value="F:3-oxoacyl-[acyl-carrier-protein] synthase activity"/>
    <property type="evidence" value="ECO:0007669"/>
    <property type="project" value="InterPro"/>
</dbReference>
<dbReference type="SUPFAM" id="SSF51735">
    <property type="entry name" value="NAD(P)-binding Rossmann-fold domains"/>
    <property type="match status" value="2"/>
</dbReference>
<keyword evidence="2" id="KW-0597">Phosphoprotein</keyword>
<dbReference type="InterPro" id="IPR018201">
    <property type="entry name" value="Ketoacyl_synth_AS"/>
</dbReference>
<keyword evidence="6" id="KW-0511">Multifunctional enzyme</keyword>
<feature type="domain" description="PKS/mFAS DH" evidence="9">
    <location>
        <begin position="952"/>
        <end position="1265"/>
    </location>
</feature>
<dbReference type="Pfam" id="PF21089">
    <property type="entry name" value="PKS_DH_N"/>
    <property type="match status" value="1"/>
</dbReference>
<keyword evidence="5" id="KW-0560">Oxidoreductase</keyword>
<dbReference type="Pfam" id="PF00109">
    <property type="entry name" value="ketoacyl-synt"/>
    <property type="match status" value="1"/>
</dbReference>
<dbReference type="PROSITE" id="PS52004">
    <property type="entry name" value="KS3_2"/>
    <property type="match status" value="1"/>
</dbReference>
<dbReference type="Gene3D" id="3.90.180.10">
    <property type="entry name" value="Medium-chain alcohol dehydrogenases, catalytic domain"/>
    <property type="match status" value="1"/>
</dbReference>
<dbReference type="InterPro" id="IPR014031">
    <property type="entry name" value="Ketoacyl_synth_C"/>
</dbReference>
<dbReference type="Gene3D" id="3.40.366.10">
    <property type="entry name" value="Malonyl-Coenzyme A Acyl Carrier Protein, domain 2"/>
    <property type="match status" value="1"/>
</dbReference>
<dbReference type="InterPro" id="IPR016036">
    <property type="entry name" value="Malonyl_transacylase_ACP-bd"/>
</dbReference>